<evidence type="ECO:0000313" key="4">
    <source>
        <dbReference type="EMBL" id="AOZ97111.1"/>
    </source>
</evidence>
<feature type="compositionally biased region" description="Low complexity" evidence="2">
    <location>
        <begin position="170"/>
        <end position="187"/>
    </location>
</feature>
<dbReference type="KEGG" id="bhu:bhn_I2078"/>
<dbReference type="EMBL" id="CP017831">
    <property type="protein sequence ID" value="AOZ97111.1"/>
    <property type="molecule type" value="Genomic_DNA"/>
</dbReference>
<dbReference type="AlphaFoldDB" id="A0A1D9P3M8"/>
<organism evidence="4 5">
    <name type="scientific">Butyrivibrio hungatei</name>
    <dbReference type="NCBI Taxonomy" id="185008"/>
    <lineage>
        <taxon>Bacteria</taxon>
        <taxon>Bacillati</taxon>
        <taxon>Bacillota</taxon>
        <taxon>Clostridia</taxon>
        <taxon>Lachnospirales</taxon>
        <taxon>Lachnospiraceae</taxon>
        <taxon>Butyrivibrio</taxon>
    </lineage>
</organism>
<keyword evidence="3" id="KW-0472">Membrane</keyword>
<dbReference type="InterPro" id="IPR011990">
    <property type="entry name" value="TPR-like_helical_dom_sf"/>
</dbReference>
<feature type="compositionally biased region" description="Basic and acidic residues" evidence="2">
    <location>
        <begin position="216"/>
        <end position="229"/>
    </location>
</feature>
<keyword evidence="1" id="KW-0802">TPR repeat</keyword>
<dbReference type="Gene3D" id="1.25.40.10">
    <property type="entry name" value="Tetratricopeptide repeat domain"/>
    <property type="match status" value="1"/>
</dbReference>
<feature type="repeat" description="TPR" evidence="1">
    <location>
        <begin position="61"/>
        <end position="94"/>
    </location>
</feature>
<sequence>MKKKPLKVMIPFIISIVLVVITGLFMLKVLLNHFFVVAYASETYAAPVQEFETMFNHPESYLPYYNLGNCYYQGGDYSTAAAYYYQALSYEDIPQDRDIPIRINLALALCYSIDFDNLKSDTDIQSALQVLYTARDILMEKGYANDEGTGTDATAQQLKEDIDKMIEKLQQQQNSNDDSNDQEQQQQEQEKEKEQEQNQNQDQPQPMTQEEIQEIQDNRTKSANERAEEQEYYGQYDENGEETAGGSGPEHPW</sequence>
<evidence type="ECO:0000256" key="1">
    <source>
        <dbReference type="PROSITE-ProRule" id="PRU00339"/>
    </source>
</evidence>
<accession>A0A1D9P3M8</accession>
<evidence type="ECO:0000256" key="3">
    <source>
        <dbReference type="SAM" id="Phobius"/>
    </source>
</evidence>
<feature type="compositionally biased region" description="Gly residues" evidence="2">
    <location>
        <begin position="243"/>
        <end position="253"/>
    </location>
</feature>
<proteinExistence type="predicted"/>
<dbReference type="SUPFAM" id="SSF48452">
    <property type="entry name" value="TPR-like"/>
    <property type="match status" value="1"/>
</dbReference>
<reference evidence="5" key="1">
    <citation type="submission" date="2016-10" db="EMBL/GenBank/DDBJ databases">
        <title>The complete genome sequence of the rumen bacterium Butyrivibrio hungatei MB2003.</title>
        <authorList>
            <person name="Palevich N."/>
            <person name="Kelly W.J."/>
            <person name="Leahy S.C."/>
            <person name="Altermann E."/>
            <person name="Rakonjac J."/>
            <person name="Attwood G.T."/>
        </authorList>
    </citation>
    <scope>NUCLEOTIDE SEQUENCE [LARGE SCALE GENOMIC DNA]</scope>
    <source>
        <strain evidence="5">MB2003</strain>
    </source>
</reference>
<keyword evidence="3" id="KW-1133">Transmembrane helix</keyword>
<name>A0A1D9P3M8_9FIRM</name>
<evidence type="ECO:0000256" key="2">
    <source>
        <dbReference type="SAM" id="MobiDB-lite"/>
    </source>
</evidence>
<protein>
    <submittedName>
        <fullName evidence="4">TPR domain-containing protein</fullName>
    </submittedName>
</protein>
<keyword evidence="5" id="KW-1185">Reference proteome</keyword>
<feature type="transmembrane region" description="Helical" evidence="3">
    <location>
        <begin position="12"/>
        <end position="31"/>
    </location>
</feature>
<dbReference type="SMART" id="SM00028">
    <property type="entry name" value="TPR"/>
    <property type="match status" value="1"/>
</dbReference>
<feature type="compositionally biased region" description="Low complexity" evidence="2">
    <location>
        <begin position="197"/>
        <end position="206"/>
    </location>
</feature>
<evidence type="ECO:0000313" key="5">
    <source>
        <dbReference type="Proteomes" id="UP000179284"/>
    </source>
</evidence>
<dbReference type="InterPro" id="IPR019734">
    <property type="entry name" value="TPR_rpt"/>
</dbReference>
<feature type="region of interest" description="Disordered" evidence="2">
    <location>
        <begin position="170"/>
        <end position="253"/>
    </location>
</feature>
<dbReference type="Proteomes" id="UP000179284">
    <property type="component" value="Chromosome I"/>
</dbReference>
<gene>
    <name evidence="4" type="ORF">bhn_I2078</name>
</gene>
<dbReference type="PROSITE" id="PS50005">
    <property type="entry name" value="TPR"/>
    <property type="match status" value="1"/>
</dbReference>
<dbReference type="RefSeq" id="WP_071176734.1">
    <property type="nucleotide sequence ID" value="NZ_CP017831.1"/>
</dbReference>
<keyword evidence="3" id="KW-0812">Transmembrane</keyword>